<sequence length="65" mass="7074">MERSDAAALCAALEQLPRQCRYHGDRTDPPAGLIPRESCCDTGVAAHRRKRAEAVLNRIAGEVTV</sequence>
<comment type="caution">
    <text evidence="1">The sequence shown here is derived from an EMBL/GenBank/DDBJ whole genome shotgun (WGS) entry which is preliminary data.</text>
</comment>
<proteinExistence type="predicted"/>
<evidence type="ECO:0000313" key="1">
    <source>
        <dbReference type="EMBL" id="KRV48791.1"/>
    </source>
</evidence>
<reference evidence="1 2" key="1">
    <citation type="submission" date="2015-10" db="EMBL/GenBank/DDBJ databases">
        <title>Draft genome sequence of pyrrolomycin-producing Streptomyces vitaminophilus.</title>
        <authorList>
            <person name="Graham D.E."/>
            <person name="Mahan K.M."/>
            <person name="Klingeman D.M."/>
            <person name="Hettich R.L."/>
            <person name="Parry R.J."/>
        </authorList>
    </citation>
    <scope>NUCLEOTIDE SEQUENCE [LARGE SCALE GENOMIC DNA]</scope>
    <source>
        <strain evidence="1 2">ATCC 31673</strain>
    </source>
</reference>
<protein>
    <submittedName>
        <fullName evidence="1">Uncharacterized protein</fullName>
    </submittedName>
</protein>
<name>A0A0T6LRN8_WENVI</name>
<dbReference type="AlphaFoldDB" id="A0A0T6LRN8"/>
<dbReference type="STRING" id="76728.AQ490_23250"/>
<gene>
    <name evidence="1" type="ORF">AQ490_23250</name>
</gene>
<keyword evidence="2" id="KW-1185">Reference proteome</keyword>
<dbReference type="EMBL" id="LLZU01000018">
    <property type="protein sequence ID" value="KRV48791.1"/>
    <property type="molecule type" value="Genomic_DNA"/>
</dbReference>
<organism evidence="1 2">
    <name type="scientific">Wenjunlia vitaminophila</name>
    <name type="common">Streptomyces vitaminophilus</name>
    <dbReference type="NCBI Taxonomy" id="76728"/>
    <lineage>
        <taxon>Bacteria</taxon>
        <taxon>Bacillati</taxon>
        <taxon>Actinomycetota</taxon>
        <taxon>Actinomycetes</taxon>
        <taxon>Kitasatosporales</taxon>
        <taxon>Streptomycetaceae</taxon>
        <taxon>Wenjunlia</taxon>
    </lineage>
</organism>
<evidence type="ECO:0000313" key="2">
    <source>
        <dbReference type="Proteomes" id="UP000050867"/>
    </source>
</evidence>
<dbReference type="Proteomes" id="UP000050867">
    <property type="component" value="Unassembled WGS sequence"/>
</dbReference>
<accession>A0A0T6LRN8</accession>